<comment type="subcellular location">
    <subcellularLocation>
        <location evidence="1">Cell membrane</location>
        <topology evidence="1">Multi-pass membrane protein</topology>
    </subcellularLocation>
</comment>
<feature type="transmembrane region" description="Helical" evidence="7">
    <location>
        <begin position="264"/>
        <end position="281"/>
    </location>
</feature>
<feature type="transmembrane region" description="Helical" evidence="7">
    <location>
        <begin position="200"/>
        <end position="219"/>
    </location>
</feature>
<comment type="similarity">
    <text evidence="2">Belongs to the acyltransferase 3 family.</text>
</comment>
<feature type="transmembrane region" description="Helical" evidence="7">
    <location>
        <begin position="239"/>
        <end position="258"/>
    </location>
</feature>
<keyword evidence="3" id="KW-1003">Cell membrane</keyword>
<evidence type="ECO:0000256" key="7">
    <source>
        <dbReference type="SAM" id="Phobius"/>
    </source>
</evidence>
<dbReference type="GO" id="GO:0016413">
    <property type="term" value="F:O-acetyltransferase activity"/>
    <property type="evidence" value="ECO:0007669"/>
    <property type="project" value="TreeGrafter"/>
</dbReference>
<evidence type="ECO:0000256" key="6">
    <source>
        <dbReference type="ARBA" id="ARBA00023136"/>
    </source>
</evidence>
<feature type="transmembrane region" description="Helical" evidence="7">
    <location>
        <begin position="145"/>
        <end position="164"/>
    </location>
</feature>
<evidence type="ECO:0000256" key="4">
    <source>
        <dbReference type="ARBA" id="ARBA00022692"/>
    </source>
</evidence>
<dbReference type="Pfam" id="PF01757">
    <property type="entry name" value="Acyl_transf_3"/>
    <property type="match status" value="1"/>
</dbReference>
<name>A0A4R9LST3_9LEPT</name>
<keyword evidence="6 7" id="KW-0472">Membrane</keyword>
<evidence type="ECO:0000256" key="2">
    <source>
        <dbReference type="ARBA" id="ARBA00007400"/>
    </source>
</evidence>
<comment type="caution">
    <text evidence="9">The sequence shown here is derived from an EMBL/GenBank/DDBJ whole genome shotgun (WGS) entry which is preliminary data.</text>
</comment>
<keyword evidence="4 7" id="KW-0812">Transmembrane</keyword>
<reference evidence="9" key="1">
    <citation type="journal article" date="2019" name="PLoS Negl. Trop. Dis.">
        <title>Revisiting the worldwide diversity of Leptospira species in the environment.</title>
        <authorList>
            <person name="Vincent A.T."/>
            <person name="Schiettekatte O."/>
            <person name="Bourhy P."/>
            <person name="Veyrier F.J."/>
            <person name="Picardeau M."/>
        </authorList>
    </citation>
    <scope>NUCLEOTIDE SEQUENCE [LARGE SCALE GENOMIC DNA]</scope>
    <source>
        <strain evidence="9">201400974</strain>
    </source>
</reference>
<feature type="transmembrane region" description="Helical" evidence="7">
    <location>
        <begin position="47"/>
        <end position="64"/>
    </location>
</feature>
<organism evidence="9 10">
    <name type="scientific">Leptospira ilyithenensis</name>
    <dbReference type="NCBI Taxonomy" id="2484901"/>
    <lineage>
        <taxon>Bacteria</taxon>
        <taxon>Pseudomonadati</taxon>
        <taxon>Spirochaetota</taxon>
        <taxon>Spirochaetia</taxon>
        <taxon>Leptospirales</taxon>
        <taxon>Leptospiraceae</taxon>
        <taxon>Leptospira</taxon>
    </lineage>
</organism>
<feature type="transmembrane region" description="Helical" evidence="7">
    <location>
        <begin position="173"/>
        <end position="194"/>
    </location>
</feature>
<proteinExistence type="inferred from homology"/>
<accession>A0A4R9LST3</accession>
<keyword evidence="9" id="KW-0808">Transferase</keyword>
<dbReference type="PANTHER" id="PTHR40074:SF2">
    <property type="entry name" value="O-ACETYLTRANSFERASE WECH"/>
    <property type="match status" value="1"/>
</dbReference>
<feature type="domain" description="Acyltransferase 3" evidence="8">
    <location>
        <begin position="40"/>
        <end position="342"/>
    </location>
</feature>
<feature type="transmembrane region" description="Helical" evidence="7">
    <location>
        <begin position="324"/>
        <end position="345"/>
    </location>
</feature>
<dbReference type="EMBL" id="RQHV01000002">
    <property type="protein sequence ID" value="TGN14546.1"/>
    <property type="molecule type" value="Genomic_DNA"/>
</dbReference>
<dbReference type="InterPro" id="IPR002656">
    <property type="entry name" value="Acyl_transf_3_dom"/>
</dbReference>
<feature type="transmembrane region" description="Helical" evidence="7">
    <location>
        <begin position="76"/>
        <end position="96"/>
    </location>
</feature>
<evidence type="ECO:0000259" key="8">
    <source>
        <dbReference type="Pfam" id="PF01757"/>
    </source>
</evidence>
<dbReference type="Proteomes" id="UP000298264">
    <property type="component" value="Unassembled WGS sequence"/>
</dbReference>
<evidence type="ECO:0000256" key="5">
    <source>
        <dbReference type="ARBA" id="ARBA00022989"/>
    </source>
</evidence>
<evidence type="ECO:0000313" key="9">
    <source>
        <dbReference type="EMBL" id="TGN14546.1"/>
    </source>
</evidence>
<feature type="transmembrane region" description="Helical" evidence="7">
    <location>
        <begin position="108"/>
        <end position="125"/>
    </location>
</feature>
<dbReference type="PANTHER" id="PTHR40074">
    <property type="entry name" value="O-ACETYLTRANSFERASE WECH"/>
    <property type="match status" value="1"/>
</dbReference>
<sequence>MFEWELFGIVLTGFYALQVLIFKTPFQVPDFINQNTRDTRLDQIRGFAMIGIVMIHIHSYFYFFHPKEPNVTNWTLLLSNLSRFSVPVFIFGSSLYLKIKPGYWKTKFTSLVLPYTFASAVGYLIKYKEWAFLDFALKLITGQVFAPYYFVPLLFQFYILFFILPSFLKEGKWLTITVVLFLFLNFLSNINVFNGLLPTWYGPISILNYLGFFGLGLLLKQGSFSPKHLPSNRFQILSVSIVLCISVLIVGSLSFNGIEIKNHHLFYPIAMVIIFHSVLSNNENLLLVKLVSFIGKNSLFIFLIHPFVIHTMHSWDPYSFGGPILGYLVTLFLNLSIPSVIALMIKTLRQRFSNQ</sequence>
<gene>
    <name evidence="9" type="ORF">EHS11_00705</name>
</gene>
<feature type="transmembrane region" description="Helical" evidence="7">
    <location>
        <begin position="6"/>
        <end position="26"/>
    </location>
</feature>
<dbReference type="AlphaFoldDB" id="A0A4R9LST3"/>
<dbReference type="OrthoDB" id="321153at2"/>
<dbReference type="RefSeq" id="WP_135762499.1">
    <property type="nucleotide sequence ID" value="NZ_RQHV01000002.1"/>
</dbReference>
<dbReference type="GO" id="GO:0009246">
    <property type="term" value="P:enterobacterial common antigen biosynthetic process"/>
    <property type="evidence" value="ECO:0007669"/>
    <property type="project" value="TreeGrafter"/>
</dbReference>
<evidence type="ECO:0000313" key="10">
    <source>
        <dbReference type="Proteomes" id="UP000298264"/>
    </source>
</evidence>
<protein>
    <submittedName>
        <fullName evidence="9">Acyltransferase</fullName>
    </submittedName>
</protein>
<keyword evidence="10" id="KW-1185">Reference proteome</keyword>
<keyword evidence="5 7" id="KW-1133">Transmembrane helix</keyword>
<dbReference type="GO" id="GO:0005886">
    <property type="term" value="C:plasma membrane"/>
    <property type="evidence" value="ECO:0007669"/>
    <property type="project" value="UniProtKB-SubCell"/>
</dbReference>
<evidence type="ECO:0000256" key="3">
    <source>
        <dbReference type="ARBA" id="ARBA00022475"/>
    </source>
</evidence>
<keyword evidence="9" id="KW-0012">Acyltransferase</keyword>
<feature type="transmembrane region" description="Helical" evidence="7">
    <location>
        <begin position="293"/>
        <end position="312"/>
    </location>
</feature>
<evidence type="ECO:0000256" key="1">
    <source>
        <dbReference type="ARBA" id="ARBA00004651"/>
    </source>
</evidence>